<reference evidence="1 2" key="1">
    <citation type="submission" date="2019-07" db="EMBL/GenBank/DDBJ databases">
        <title>Annotation for the trematode Paragonimus westermani.</title>
        <authorList>
            <person name="Choi Y.-J."/>
        </authorList>
    </citation>
    <scope>NUCLEOTIDE SEQUENCE [LARGE SCALE GENOMIC DNA]</scope>
    <source>
        <strain evidence="1">180907_Pwestermani</strain>
    </source>
</reference>
<dbReference type="Proteomes" id="UP000699462">
    <property type="component" value="Unassembled WGS sequence"/>
</dbReference>
<evidence type="ECO:0000313" key="1">
    <source>
        <dbReference type="EMBL" id="KAF8561332.1"/>
    </source>
</evidence>
<comment type="caution">
    <text evidence="1">The sequence shown here is derived from an EMBL/GenBank/DDBJ whole genome shotgun (WGS) entry which is preliminary data.</text>
</comment>
<name>A0A8T0D0Z2_9TREM</name>
<protein>
    <submittedName>
        <fullName evidence="1">Uncharacterized protein</fullName>
    </submittedName>
</protein>
<organism evidence="1 2">
    <name type="scientific">Paragonimus westermani</name>
    <dbReference type="NCBI Taxonomy" id="34504"/>
    <lineage>
        <taxon>Eukaryota</taxon>
        <taxon>Metazoa</taxon>
        <taxon>Spiralia</taxon>
        <taxon>Lophotrochozoa</taxon>
        <taxon>Platyhelminthes</taxon>
        <taxon>Trematoda</taxon>
        <taxon>Digenea</taxon>
        <taxon>Plagiorchiida</taxon>
        <taxon>Troglotremata</taxon>
        <taxon>Troglotrematidae</taxon>
        <taxon>Paragonimus</taxon>
    </lineage>
</organism>
<keyword evidence="2" id="KW-1185">Reference proteome</keyword>
<sequence>MDQKAVVYLLRNYPSRSSLAETRELDHIVQYFADISHAHEVANVAMGAFSRMRDVSVETDQIFHSNMTALQQSDRTFMYDLKSNNLRIVTVPVATLVGIALRKNQLG</sequence>
<proteinExistence type="predicted"/>
<gene>
    <name evidence="1" type="ORF">P879_01759</name>
</gene>
<evidence type="ECO:0000313" key="2">
    <source>
        <dbReference type="Proteomes" id="UP000699462"/>
    </source>
</evidence>
<accession>A0A8T0D0Z2</accession>
<dbReference type="AlphaFoldDB" id="A0A8T0D0Z2"/>
<dbReference type="EMBL" id="JTDF01021827">
    <property type="protein sequence ID" value="KAF8561332.1"/>
    <property type="molecule type" value="Genomic_DNA"/>
</dbReference>